<dbReference type="RefSeq" id="WP_119378522.1">
    <property type="nucleotide sequence ID" value="NZ_QWGB01000005.1"/>
</dbReference>
<name>A0A399QX13_9PROT</name>
<dbReference type="EMBL" id="QWGB01000005">
    <property type="protein sequence ID" value="RIJ23333.1"/>
    <property type="molecule type" value="Genomic_DNA"/>
</dbReference>
<evidence type="ECO:0000313" key="1">
    <source>
        <dbReference type="EMBL" id="RIJ23333.1"/>
    </source>
</evidence>
<protein>
    <submittedName>
        <fullName evidence="1">Uncharacterized protein</fullName>
    </submittedName>
</protein>
<gene>
    <name evidence="1" type="ORF">D1224_03385</name>
</gene>
<accession>A0A399QX13</accession>
<comment type="caution">
    <text evidence="1">The sequence shown here is derived from an EMBL/GenBank/DDBJ whole genome shotgun (WGS) entry which is preliminary data.</text>
</comment>
<keyword evidence="2" id="KW-1185">Reference proteome</keyword>
<proteinExistence type="predicted"/>
<reference evidence="1 2" key="1">
    <citation type="submission" date="2018-08" db="EMBL/GenBank/DDBJ databases">
        <title>Henriciella mobilis sp. nov., isolated from seawater.</title>
        <authorList>
            <person name="Cheng H."/>
            <person name="Wu Y.-H."/>
            <person name="Xu X.-W."/>
            <person name="Guo L.-L."/>
        </authorList>
    </citation>
    <scope>NUCLEOTIDE SEQUENCE [LARGE SCALE GENOMIC DNA]</scope>
    <source>
        <strain evidence="1 2">CCUG66934</strain>
    </source>
</reference>
<evidence type="ECO:0000313" key="2">
    <source>
        <dbReference type="Proteomes" id="UP000265431"/>
    </source>
</evidence>
<dbReference type="AlphaFoldDB" id="A0A399QX13"/>
<organism evidence="1 2">
    <name type="scientific">Henriciella barbarensis</name>
    <dbReference type="NCBI Taxonomy" id="86342"/>
    <lineage>
        <taxon>Bacteria</taxon>
        <taxon>Pseudomonadati</taxon>
        <taxon>Pseudomonadota</taxon>
        <taxon>Alphaproteobacteria</taxon>
        <taxon>Hyphomonadales</taxon>
        <taxon>Hyphomonadaceae</taxon>
        <taxon>Henriciella</taxon>
    </lineage>
</organism>
<sequence length="113" mass="12303">MNDSASHFTQSTYVQAVISAGIMATSLSPSMAANQQATDWKATQYENTAYSMNQVQSSHGSEQVYLQRKGALSEAQFSSEISALYAELLQAQKSLPEDLAAYLDEHALDLYAS</sequence>
<dbReference type="Proteomes" id="UP000265431">
    <property type="component" value="Unassembled WGS sequence"/>
</dbReference>